<organism evidence="2 3">
    <name type="scientific">Dactylonectria estremocensis</name>
    <dbReference type="NCBI Taxonomy" id="1079267"/>
    <lineage>
        <taxon>Eukaryota</taxon>
        <taxon>Fungi</taxon>
        <taxon>Dikarya</taxon>
        <taxon>Ascomycota</taxon>
        <taxon>Pezizomycotina</taxon>
        <taxon>Sordariomycetes</taxon>
        <taxon>Hypocreomycetidae</taxon>
        <taxon>Hypocreales</taxon>
        <taxon>Nectriaceae</taxon>
        <taxon>Dactylonectria</taxon>
    </lineage>
</organism>
<reference evidence="2" key="1">
    <citation type="journal article" date="2021" name="Nat. Commun.">
        <title>Genetic determinants of endophytism in the Arabidopsis root mycobiome.</title>
        <authorList>
            <person name="Mesny F."/>
            <person name="Miyauchi S."/>
            <person name="Thiergart T."/>
            <person name="Pickel B."/>
            <person name="Atanasova L."/>
            <person name="Karlsson M."/>
            <person name="Huettel B."/>
            <person name="Barry K.W."/>
            <person name="Haridas S."/>
            <person name="Chen C."/>
            <person name="Bauer D."/>
            <person name="Andreopoulos W."/>
            <person name="Pangilinan J."/>
            <person name="LaButti K."/>
            <person name="Riley R."/>
            <person name="Lipzen A."/>
            <person name="Clum A."/>
            <person name="Drula E."/>
            <person name="Henrissat B."/>
            <person name="Kohler A."/>
            <person name="Grigoriev I.V."/>
            <person name="Martin F.M."/>
            <person name="Hacquard S."/>
        </authorList>
    </citation>
    <scope>NUCLEOTIDE SEQUENCE</scope>
    <source>
        <strain evidence="2">MPI-CAGE-AT-0021</strain>
    </source>
</reference>
<name>A0A9P9JIV4_9HYPO</name>
<gene>
    <name evidence="2" type="ORF">B0J13DRAFT_644316</name>
</gene>
<comment type="caution">
    <text evidence="2">The sequence shown here is derived from an EMBL/GenBank/DDBJ whole genome shotgun (WGS) entry which is preliminary data.</text>
</comment>
<dbReference type="Proteomes" id="UP000717696">
    <property type="component" value="Unassembled WGS sequence"/>
</dbReference>
<proteinExistence type="predicted"/>
<dbReference type="EMBL" id="JAGMUU010000002">
    <property type="protein sequence ID" value="KAH7160555.1"/>
    <property type="molecule type" value="Genomic_DNA"/>
</dbReference>
<evidence type="ECO:0000313" key="3">
    <source>
        <dbReference type="Proteomes" id="UP000717696"/>
    </source>
</evidence>
<accession>A0A9P9JIV4</accession>
<keyword evidence="3" id="KW-1185">Reference proteome</keyword>
<sequence length="186" mass="20799">MDLPVAVSIGEANVSYAGKTVQDKDSNVDTEGSGSEDDLDVSECVRNEDYCLSPPEIQGSGSKDDGFDDEEHQDRERRKISWPPSYSIRNAATSAQDSRRRRRSTRAIAYSLRERNTSANGVLSPTPSHAKSVPSEASAFLAQFQEWPLENVLMKRITENDKTTFQFQFEWPLCTNHPRATSVIPD</sequence>
<evidence type="ECO:0000313" key="2">
    <source>
        <dbReference type="EMBL" id="KAH7160555.1"/>
    </source>
</evidence>
<dbReference type="OrthoDB" id="5153959at2759"/>
<evidence type="ECO:0000256" key="1">
    <source>
        <dbReference type="SAM" id="MobiDB-lite"/>
    </source>
</evidence>
<dbReference type="AlphaFoldDB" id="A0A9P9JIV4"/>
<protein>
    <submittedName>
        <fullName evidence="2">Uncharacterized protein</fullName>
    </submittedName>
</protein>
<feature type="region of interest" description="Disordered" evidence="1">
    <location>
        <begin position="1"/>
        <end position="105"/>
    </location>
</feature>